<dbReference type="RefSeq" id="WP_249894041.1">
    <property type="nucleotide sequence ID" value="NZ_CP082904.1"/>
</dbReference>
<protein>
    <submittedName>
        <fullName evidence="2">Uncharacterized protein</fullName>
    </submittedName>
</protein>
<proteinExistence type="predicted"/>
<accession>A0ABY4RAW5</accession>
<keyword evidence="3" id="KW-1185">Reference proteome</keyword>
<dbReference type="EMBL" id="CP082904">
    <property type="protein sequence ID" value="UQY45483.1"/>
    <property type="molecule type" value="Genomic_DNA"/>
</dbReference>
<sequence>MMTPATWLRWKSDCALLTEHKPFTAQHRLFFSFIRIVEWQFCGGGHDLAYKYRGISHFFIYEGRKRAEKPFSPLTAHVSFSRRKGMFILKYMTKKSPAPGKQRSEKAASLSLAAYDE</sequence>
<gene>
    <name evidence="2" type="ORF">K6958_07445</name>
</gene>
<name>A0ABY4RAW5_9GAMM</name>
<organism evidence="2 3">
    <name type="scientific">Mixta hanseatica</name>
    <dbReference type="NCBI Taxonomy" id="2872648"/>
    <lineage>
        <taxon>Bacteria</taxon>
        <taxon>Pseudomonadati</taxon>
        <taxon>Pseudomonadota</taxon>
        <taxon>Gammaproteobacteria</taxon>
        <taxon>Enterobacterales</taxon>
        <taxon>Erwiniaceae</taxon>
        <taxon>Mixta</taxon>
    </lineage>
</organism>
<evidence type="ECO:0000256" key="1">
    <source>
        <dbReference type="SAM" id="MobiDB-lite"/>
    </source>
</evidence>
<dbReference type="Proteomes" id="UP001056635">
    <property type="component" value="Chromosome"/>
</dbReference>
<evidence type="ECO:0000313" key="2">
    <source>
        <dbReference type="EMBL" id="UQY45483.1"/>
    </source>
</evidence>
<evidence type="ECO:0000313" key="3">
    <source>
        <dbReference type="Proteomes" id="UP001056635"/>
    </source>
</evidence>
<feature type="region of interest" description="Disordered" evidence="1">
    <location>
        <begin position="95"/>
        <end position="117"/>
    </location>
</feature>
<reference evidence="2" key="1">
    <citation type="submission" date="2021-09" db="EMBL/GenBank/DDBJ databases">
        <title>First case of bloodstream infection caused by Mixta hanseatica sp. nov., a member of the Erwiniaceae family.</title>
        <authorList>
            <person name="Both A."/>
            <person name="Huang J."/>
            <person name="Wenzel P."/>
            <person name="Aepfelbacher M."/>
            <person name="Rohde H."/>
            <person name="Christner M."/>
            <person name="Hentschke M."/>
        </authorList>
    </citation>
    <scope>NUCLEOTIDE SEQUENCE</scope>
    <source>
        <strain evidence="2">X22927</strain>
    </source>
</reference>